<dbReference type="SMART" id="SM00387">
    <property type="entry name" value="HATPase_c"/>
    <property type="match status" value="1"/>
</dbReference>
<dbReference type="InterPro" id="IPR001610">
    <property type="entry name" value="PAC"/>
</dbReference>
<dbReference type="SMART" id="SM00065">
    <property type="entry name" value="GAF"/>
    <property type="match status" value="1"/>
</dbReference>
<feature type="domain" description="PAC" evidence="16">
    <location>
        <begin position="415"/>
        <end position="465"/>
    </location>
</feature>
<feature type="domain" description="PAS" evidence="15">
    <location>
        <begin position="80"/>
        <end position="135"/>
    </location>
</feature>
<evidence type="ECO:0000256" key="10">
    <source>
        <dbReference type="ARBA" id="ARBA00068150"/>
    </source>
</evidence>
<dbReference type="Proteomes" id="UP000528322">
    <property type="component" value="Unassembled WGS sequence"/>
</dbReference>
<evidence type="ECO:0000256" key="1">
    <source>
        <dbReference type="ARBA" id="ARBA00000085"/>
    </source>
</evidence>
<evidence type="ECO:0000256" key="4">
    <source>
        <dbReference type="ARBA" id="ARBA00022679"/>
    </source>
</evidence>
<keyword evidence="8" id="KW-0902">Two-component regulatory system</keyword>
<evidence type="ECO:0000256" key="9">
    <source>
        <dbReference type="ARBA" id="ARBA00064003"/>
    </source>
</evidence>
<dbReference type="InterPro" id="IPR029016">
    <property type="entry name" value="GAF-like_dom_sf"/>
</dbReference>
<evidence type="ECO:0000256" key="2">
    <source>
        <dbReference type="ARBA" id="ARBA00012438"/>
    </source>
</evidence>
<sequence length="1035" mass="115495">MRAAVVALLAGSLEQLHSQATPTGVAEVTFAPLWLVAALVITGLALLVSLTFNLRSLRRYFGQNSATALQNTLESRLKENDEWYRTLVDNANDVIYTLTPTGTFSYASPNLFDALGYTPAELVGNSLESIIHPDDLPACFAFMQLIAETRRKQAGIECRVRHKDGSWRWHLSNISPRLDEQGQISAFMGIGRDIHRRKELELEILRANKRFEELARQSKALIWEVDTDGCTTFITPTLRDILGYEPDEVVGKRNIWDLVVPHEQEQFQKLCLESIASSNSMHAFESRMCSRNGQMVWMLTSGVPIVDAQGQIQGYRGMSLDISHPKQVEEQLQQTKTELLESEERFRCLSSCTSAGIYLLRGRNFVVVNPAMTEILGYTEDELIGYDLGVFIHPDHRQMVLQRAAERQEGQNIPGRYELKALTKDGRTIWVELSAGLTVYNGETCSTGTIFDITERKIAQDTAEELSTFHRITAELALANSQLHVEKLDEGLTECLRILGQYVRASRAYIFSCDMSSRTWRNTHEWCAPGVTSGLDLLQELSFDSYPGLIDILLRGDSFAFESLDDMPAEMVPTGRPLLEMLGIKAALLHPMSVDGELIGFVGFGENRRERSFSEMERSILRLAGDNFAATIARHNQYQRANQMAIRAEAASQAKSDFLANMSHEIRTPMNGVIGMTELLLETNLNEEQLHCAQTVRDSAQSLVTLLNDILDISKIEAGRMELESVSFDLLRLVEEVTTTLGAVAREKGLELRSHHYEDVPCHLQGDPGRLRQVLINLVGNAIKFTPSGSVRIVIKTLEKKEAQVLLLFSVQDTGIGIDPQDRHLLFDKFSQVDSSTTRNFGGTGLGLAISRQLAQLMGGTIGVESTPGKGSDFWFTAWLQEEAEPAIPETPQELPSEKITHQSLSARILLVEDNRVNQQVATGVLRKLGHECTVAENGVAALEELRQQSFDLVLMDIQMPVMDGYETTGAIRSSQDLMVPPHIPVIAMTAHAMQSDREKCLAAGMDDYISKPISRDRLHQIIQRWLPPGATRLT</sequence>
<dbReference type="PRINTS" id="PR00344">
    <property type="entry name" value="BCTRLSENSOR"/>
</dbReference>
<evidence type="ECO:0000259" key="16">
    <source>
        <dbReference type="PROSITE" id="PS50113"/>
    </source>
</evidence>
<dbReference type="InterPro" id="IPR011006">
    <property type="entry name" value="CheY-like_superfamily"/>
</dbReference>
<dbReference type="SMART" id="SM00388">
    <property type="entry name" value="HisKA"/>
    <property type="match status" value="1"/>
</dbReference>
<dbReference type="SUPFAM" id="SSF55874">
    <property type="entry name" value="ATPase domain of HSP90 chaperone/DNA topoisomerase II/histidine kinase"/>
    <property type="match status" value="1"/>
</dbReference>
<dbReference type="InterPro" id="IPR013655">
    <property type="entry name" value="PAS_fold_3"/>
</dbReference>
<dbReference type="CDD" id="cd17546">
    <property type="entry name" value="REC_hyHK_CKI1_RcsC-like"/>
    <property type="match status" value="1"/>
</dbReference>
<dbReference type="Pfam" id="PF02518">
    <property type="entry name" value="HATPase_c"/>
    <property type="match status" value="1"/>
</dbReference>
<comment type="subunit">
    <text evidence="9">At low DSF concentrations, interacts with RpfF.</text>
</comment>
<dbReference type="PROSITE" id="PS50112">
    <property type="entry name" value="PAS"/>
    <property type="match status" value="3"/>
</dbReference>
<protein>
    <recommendedName>
        <fullName evidence="10">Sensory/regulatory protein RpfC</fullName>
        <ecNumber evidence="2">2.7.13.3</ecNumber>
    </recommendedName>
</protein>
<dbReference type="Pfam" id="PF00512">
    <property type="entry name" value="HisKA"/>
    <property type="match status" value="1"/>
</dbReference>
<dbReference type="NCBIfam" id="TIGR00229">
    <property type="entry name" value="sensory_box"/>
    <property type="match status" value="3"/>
</dbReference>
<feature type="domain" description="PAC" evidence="16">
    <location>
        <begin position="282"/>
        <end position="334"/>
    </location>
</feature>
<evidence type="ECO:0000313" key="17">
    <source>
        <dbReference type="EMBL" id="MBB5021929.1"/>
    </source>
</evidence>
<dbReference type="PROSITE" id="PS50113">
    <property type="entry name" value="PAC"/>
    <property type="match status" value="3"/>
</dbReference>
<dbReference type="SMART" id="SM00086">
    <property type="entry name" value="PAC"/>
    <property type="match status" value="3"/>
</dbReference>
<dbReference type="InterPro" id="IPR003018">
    <property type="entry name" value="GAF"/>
</dbReference>
<dbReference type="FunFam" id="3.30.565.10:FF:000010">
    <property type="entry name" value="Sensor histidine kinase RcsC"/>
    <property type="match status" value="1"/>
</dbReference>
<evidence type="ECO:0000256" key="7">
    <source>
        <dbReference type="ARBA" id="ARBA00022840"/>
    </source>
</evidence>
<dbReference type="InterPro" id="IPR003661">
    <property type="entry name" value="HisK_dim/P_dom"/>
</dbReference>
<keyword evidence="5" id="KW-0547">Nucleotide-binding</keyword>
<accession>A0A7W8DH13</accession>
<keyword evidence="12" id="KW-0472">Membrane</keyword>
<name>A0A7W8DH13_9BACT</name>
<dbReference type="SMART" id="SM00448">
    <property type="entry name" value="REC"/>
    <property type="match status" value="1"/>
</dbReference>
<evidence type="ECO:0000259" key="13">
    <source>
        <dbReference type="PROSITE" id="PS50109"/>
    </source>
</evidence>
<dbReference type="InterPro" id="IPR004358">
    <property type="entry name" value="Sig_transdc_His_kin-like_C"/>
</dbReference>
<evidence type="ECO:0000256" key="12">
    <source>
        <dbReference type="SAM" id="Phobius"/>
    </source>
</evidence>
<dbReference type="SMART" id="SM00091">
    <property type="entry name" value="PAS"/>
    <property type="match status" value="3"/>
</dbReference>
<keyword evidence="4" id="KW-0808">Transferase</keyword>
<feature type="transmembrane region" description="Helical" evidence="12">
    <location>
        <begin position="34"/>
        <end position="54"/>
    </location>
</feature>
<evidence type="ECO:0000259" key="14">
    <source>
        <dbReference type="PROSITE" id="PS50110"/>
    </source>
</evidence>
<dbReference type="GO" id="GO:0005524">
    <property type="term" value="F:ATP binding"/>
    <property type="evidence" value="ECO:0007669"/>
    <property type="project" value="UniProtKB-KW"/>
</dbReference>
<dbReference type="CDD" id="cd16922">
    <property type="entry name" value="HATPase_EvgS-ArcB-TorS-like"/>
    <property type="match status" value="1"/>
</dbReference>
<dbReference type="CDD" id="cd00082">
    <property type="entry name" value="HisKA"/>
    <property type="match status" value="1"/>
</dbReference>
<dbReference type="Gene3D" id="3.30.450.20">
    <property type="entry name" value="PAS domain"/>
    <property type="match status" value="3"/>
</dbReference>
<dbReference type="AlphaFoldDB" id="A0A7W8DH13"/>
<keyword evidence="7" id="KW-0067">ATP-binding</keyword>
<dbReference type="EC" id="2.7.13.3" evidence="2"/>
<feature type="domain" description="PAS" evidence="15">
    <location>
        <begin position="362"/>
        <end position="411"/>
    </location>
</feature>
<gene>
    <name evidence="17" type="ORF">HNR37_001243</name>
</gene>
<keyword evidence="3 11" id="KW-0597">Phosphoprotein</keyword>
<dbReference type="Pfam" id="PF08447">
    <property type="entry name" value="PAS_3"/>
    <property type="match status" value="2"/>
</dbReference>
<evidence type="ECO:0000259" key="15">
    <source>
        <dbReference type="PROSITE" id="PS50112"/>
    </source>
</evidence>
<organism evidence="17 18">
    <name type="scientific">Desulfurispira natronophila</name>
    <dbReference type="NCBI Taxonomy" id="682562"/>
    <lineage>
        <taxon>Bacteria</taxon>
        <taxon>Pseudomonadati</taxon>
        <taxon>Chrysiogenota</taxon>
        <taxon>Chrysiogenia</taxon>
        <taxon>Chrysiogenales</taxon>
        <taxon>Chrysiogenaceae</taxon>
        <taxon>Desulfurispira</taxon>
    </lineage>
</organism>
<dbReference type="Gene3D" id="3.30.565.10">
    <property type="entry name" value="Histidine kinase-like ATPase, C-terminal domain"/>
    <property type="match status" value="1"/>
</dbReference>
<dbReference type="InterPro" id="IPR036890">
    <property type="entry name" value="HATPase_C_sf"/>
</dbReference>
<dbReference type="InterPro" id="IPR003594">
    <property type="entry name" value="HATPase_dom"/>
</dbReference>
<dbReference type="InterPro" id="IPR000700">
    <property type="entry name" value="PAS-assoc_C"/>
</dbReference>
<reference evidence="17 18" key="1">
    <citation type="submission" date="2020-08" db="EMBL/GenBank/DDBJ databases">
        <title>Genomic Encyclopedia of Type Strains, Phase IV (KMG-IV): sequencing the most valuable type-strain genomes for metagenomic binning, comparative biology and taxonomic classification.</title>
        <authorList>
            <person name="Goeker M."/>
        </authorList>
    </citation>
    <scope>NUCLEOTIDE SEQUENCE [LARGE SCALE GENOMIC DNA]</scope>
    <source>
        <strain evidence="17 18">DSM 22071</strain>
    </source>
</reference>
<dbReference type="EMBL" id="JACHID010000006">
    <property type="protein sequence ID" value="MBB5021929.1"/>
    <property type="molecule type" value="Genomic_DNA"/>
</dbReference>
<evidence type="ECO:0000256" key="3">
    <source>
        <dbReference type="ARBA" id="ARBA00022553"/>
    </source>
</evidence>
<dbReference type="PANTHER" id="PTHR45339">
    <property type="entry name" value="HYBRID SIGNAL TRANSDUCTION HISTIDINE KINASE J"/>
    <property type="match status" value="1"/>
</dbReference>
<dbReference type="PROSITE" id="PS50109">
    <property type="entry name" value="HIS_KIN"/>
    <property type="match status" value="1"/>
</dbReference>
<comment type="caution">
    <text evidence="17">The sequence shown here is derived from an EMBL/GenBank/DDBJ whole genome shotgun (WGS) entry which is preliminary data.</text>
</comment>
<evidence type="ECO:0000256" key="8">
    <source>
        <dbReference type="ARBA" id="ARBA00023012"/>
    </source>
</evidence>
<keyword evidence="12" id="KW-1133">Transmembrane helix</keyword>
<dbReference type="SUPFAM" id="SSF55781">
    <property type="entry name" value="GAF domain-like"/>
    <property type="match status" value="1"/>
</dbReference>
<dbReference type="Gene3D" id="3.30.450.40">
    <property type="match status" value="1"/>
</dbReference>
<dbReference type="InterPro" id="IPR036097">
    <property type="entry name" value="HisK_dim/P_sf"/>
</dbReference>
<dbReference type="Gene3D" id="1.10.287.130">
    <property type="match status" value="1"/>
</dbReference>
<dbReference type="CDD" id="cd00130">
    <property type="entry name" value="PAS"/>
    <property type="match status" value="3"/>
</dbReference>
<evidence type="ECO:0000256" key="6">
    <source>
        <dbReference type="ARBA" id="ARBA00022777"/>
    </source>
</evidence>
<feature type="domain" description="PAC" evidence="16">
    <location>
        <begin position="154"/>
        <end position="206"/>
    </location>
</feature>
<feature type="domain" description="Response regulatory" evidence="14">
    <location>
        <begin position="908"/>
        <end position="1027"/>
    </location>
</feature>
<dbReference type="PANTHER" id="PTHR45339:SF1">
    <property type="entry name" value="HYBRID SIGNAL TRANSDUCTION HISTIDINE KINASE J"/>
    <property type="match status" value="1"/>
</dbReference>
<dbReference type="InterPro" id="IPR005467">
    <property type="entry name" value="His_kinase_dom"/>
</dbReference>
<dbReference type="InterPro" id="IPR001789">
    <property type="entry name" value="Sig_transdc_resp-reg_receiver"/>
</dbReference>
<dbReference type="SUPFAM" id="SSF55785">
    <property type="entry name" value="PYP-like sensor domain (PAS domain)"/>
    <property type="match status" value="3"/>
</dbReference>
<dbReference type="SUPFAM" id="SSF52172">
    <property type="entry name" value="CheY-like"/>
    <property type="match status" value="1"/>
</dbReference>
<keyword evidence="18" id="KW-1185">Reference proteome</keyword>
<dbReference type="Pfam" id="PF00072">
    <property type="entry name" value="Response_reg"/>
    <property type="match status" value="1"/>
</dbReference>
<dbReference type="RefSeq" id="WP_221270432.1">
    <property type="nucleotide sequence ID" value="NZ_JACHID010000006.1"/>
</dbReference>
<dbReference type="InterPro" id="IPR035965">
    <property type="entry name" value="PAS-like_dom_sf"/>
</dbReference>
<dbReference type="Pfam" id="PF00989">
    <property type="entry name" value="PAS"/>
    <property type="match status" value="1"/>
</dbReference>
<evidence type="ECO:0000313" key="18">
    <source>
        <dbReference type="Proteomes" id="UP000528322"/>
    </source>
</evidence>
<evidence type="ECO:0000256" key="5">
    <source>
        <dbReference type="ARBA" id="ARBA00022741"/>
    </source>
</evidence>
<dbReference type="InterPro" id="IPR013767">
    <property type="entry name" value="PAS_fold"/>
</dbReference>
<comment type="catalytic activity">
    <reaction evidence="1">
        <text>ATP + protein L-histidine = ADP + protein N-phospho-L-histidine.</text>
        <dbReference type="EC" id="2.7.13.3"/>
    </reaction>
</comment>
<dbReference type="SUPFAM" id="SSF47384">
    <property type="entry name" value="Homodimeric domain of signal transducing histidine kinase"/>
    <property type="match status" value="1"/>
</dbReference>
<feature type="domain" description="PAS" evidence="15">
    <location>
        <begin position="207"/>
        <end position="279"/>
    </location>
</feature>
<keyword evidence="6" id="KW-0418">Kinase</keyword>
<proteinExistence type="predicted"/>
<dbReference type="Pfam" id="PF01590">
    <property type="entry name" value="GAF"/>
    <property type="match status" value="1"/>
</dbReference>
<dbReference type="GO" id="GO:0000155">
    <property type="term" value="F:phosphorelay sensor kinase activity"/>
    <property type="evidence" value="ECO:0007669"/>
    <property type="project" value="InterPro"/>
</dbReference>
<evidence type="ECO:0000256" key="11">
    <source>
        <dbReference type="PROSITE-ProRule" id="PRU00169"/>
    </source>
</evidence>
<dbReference type="PROSITE" id="PS50110">
    <property type="entry name" value="RESPONSE_REGULATORY"/>
    <property type="match status" value="1"/>
</dbReference>
<dbReference type="Gene3D" id="3.40.50.2300">
    <property type="match status" value="1"/>
</dbReference>
<feature type="domain" description="Histidine kinase" evidence="13">
    <location>
        <begin position="661"/>
        <end position="882"/>
    </location>
</feature>
<dbReference type="FunFam" id="1.10.287.130:FF:000002">
    <property type="entry name" value="Two-component osmosensing histidine kinase"/>
    <property type="match status" value="1"/>
</dbReference>
<dbReference type="InterPro" id="IPR000014">
    <property type="entry name" value="PAS"/>
</dbReference>
<keyword evidence="12" id="KW-0812">Transmembrane</keyword>
<feature type="modified residue" description="4-aspartylphosphate" evidence="11">
    <location>
        <position position="957"/>
    </location>
</feature>